<dbReference type="InterPro" id="IPR036866">
    <property type="entry name" value="RibonucZ/Hydroxyglut_hydro"/>
</dbReference>
<feature type="chain" id="PRO_5044172771" description="EF-hand domain-containing protein" evidence="2">
    <location>
        <begin position="19"/>
        <end position="543"/>
    </location>
</feature>
<evidence type="ECO:0000313" key="5">
    <source>
        <dbReference type="EMBL" id="KAL1499864.1"/>
    </source>
</evidence>
<evidence type="ECO:0000256" key="2">
    <source>
        <dbReference type="SAM" id="SignalP"/>
    </source>
</evidence>
<dbReference type="Gene3D" id="3.60.15.10">
    <property type="entry name" value="Ribonuclease Z/Hydroxyacylglutathione hydrolase-like"/>
    <property type="match status" value="1"/>
</dbReference>
<protein>
    <recommendedName>
        <fullName evidence="3">EF-hand domain-containing protein</fullName>
    </recommendedName>
</protein>
<dbReference type="SUPFAM" id="SSF47473">
    <property type="entry name" value="EF-hand"/>
    <property type="match status" value="1"/>
</dbReference>
<evidence type="ECO:0000256" key="1">
    <source>
        <dbReference type="ARBA" id="ARBA00022837"/>
    </source>
</evidence>
<dbReference type="PANTHER" id="PTHR46504">
    <property type="entry name" value="TRNASE Z TRZ1"/>
    <property type="match status" value="1"/>
</dbReference>
<evidence type="ECO:0000313" key="4">
    <source>
        <dbReference type="EMBL" id="KAL1499858.1"/>
    </source>
</evidence>
<feature type="signal peptide" evidence="2">
    <location>
        <begin position="1"/>
        <end position="18"/>
    </location>
</feature>
<sequence length="543" mass="59564">MLAFAFAVAFTAPAPVWSPRAAPSSRARMITTPKSPPSPSFARSLQILAAQALAMLGSSDEEAEALRQHAQDNREVVRSVAARFDVRHDGQLRAAEAEKLFTALAFEMLHTAAADGKGAAAAHARELLAARRSDASDSGKRRLSATVSEISSHLLRLADKDADGIVSLDELAELFACGLHAAEEAEGGAMEGLRRAPGALDLYELRGSLQLLPRIARHYEGTSLEAAEWHDKVPGDSHTLLRWVAPTHARDGLSIVGLGRSADASCYYLPEWGLVLDAGLAIKAFTPKTVLLSHGHRDHVQALPVLSQPAQFKGTKGARPPAPKVLLPAALEPLVRNFLHSDAVLNFGRAQTLEETYAALGSPDLHPCRGGDVIELPPHCFSGKEGLCVEVFDAVHKGMPAVSYGIFRKKRKLKPEYAEQRHRIGDLLKEQPDLEVTMTVREHLLFYSGDTTIGLLEKYGDDVLRYQYIIHECTFCGPPSEELNQHAEERGHTHYAELHKFICSAPNTIFVLVHWSLKYSREDVENFFEDQYGGVPRNVVLWI</sequence>
<name>A0AB34ILP7_PRYPA</name>
<keyword evidence="1" id="KW-0106">Calcium</keyword>
<dbReference type="Proteomes" id="UP001515480">
    <property type="component" value="Unassembled WGS sequence"/>
</dbReference>
<dbReference type="EMBL" id="JBGBPQ010000024">
    <property type="protein sequence ID" value="KAL1499864.1"/>
    <property type="molecule type" value="Genomic_DNA"/>
</dbReference>
<dbReference type="GO" id="GO:0005509">
    <property type="term" value="F:calcium ion binding"/>
    <property type="evidence" value="ECO:0007669"/>
    <property type="project" value="InterPro"/>
</dbReference>
<dbReference type="InterPro" id="IPR002048">
    <property type="entry name" value="EF_hand_dom"/>
</dbReference>
<reference evidence="4 6" key="1">
    <citation type="journal article" date="2024" name="Science">
        <title>Giant polyketide synthase enzymes in the biosynthesis of giant marine polyether toxins.</title>
        <authorList>
            <person name="Fallon T.R."/>
            <person name="Shende V.V."/>
            <person name="Wierzbicki I.H."/>
            <person name="Pendleton A.L."/>
            <person name="Watervoot N.F."/>
            <person name="Auber R.P."/>
            <person name="Gonzalez D.J."/>
            <person name="Wisecaver J.H."/>
            <person name="Moore B.S."/>
        </authorList>
    </citation>
    <scope>NUCLEOTIDE SEQUENCE [LARGE SCALE GENOMIC DNA]</scope>
    <source>
        <strain evidence="4 6">12B1</strain>
    </source>
</reference>
<dbReference type="Gene3D" id="1.10.238.10">
    <property type="entry name" value="EF-hand"/>
    <property type="match status" value="1"/>
</dbReference>
<feature type="domain" description="EF-hand" evidence="3">
    <location>
        <begin position="146"/>
        <end position="181"/>
    </location>
</feature>
<accession>A0AB34ILP7</accession>
<dbReference type="AlphaFoldDB" id="A0AB34ILP7"/>
<keyword evidence="6" id="KW-1185">Reference proteome</keyword>
<proteinExistence type="predicted"/>
<dbReference type="PROSITE" id="PS50222">
    <property type="entry name" value="EF_HAND_2"/>
    <property type="match status" value="1"/>
</dbReference>
<dbReference type="InterPro" id="IPR011992">
    <property type="entry name" value="EF-hand-dom_pair"/>
</dbReference>
<dbReference type="PROSITE" id="PS00018">
    <property type="entry name" value="EF_HAND_1"/>
    <property type="match status" value="1"/>
</dbReference>
<gene>
    <name evidence="4" type="ORF">AB1Y20_012541</name>
    <name evidence="5" type="ORF">AB1Y20_012547</name>
</gene>
<organism evidence="4 6">
    <name type="scientific">Prymnesium parvum</name>
    <name type="common">Toxic golden alga</name>
    <dbReference type="NCBI Taxonomy" id="97485"/>
    <lineage>
        <taxon>Eukaryota</taxon>
        <taxon>Haptista</taxon>
        <taxon>Haptophyta</taxon>
        <taxon>Prymnesiophyceae</taxon>
        <taxon>Prymnesiales</taxon>
        <taxon>Prymnesiaceae</taxon>
        <taxon>Prymnesium</taxon>
    </lineage>
</organism>
<evidence type="ECO:0000313" key="6">
    <source>
        <dbReference type="Proteomes" id="UP001515480"/>
    </source>
</evidence>
<keyword evidence="2" id="KW-0732">Signal</keyword>
<comment type="caution">
    <text evidence="4">The sequence shown here is derived from an EMBL/GenBank/DDBJ whole genome shotgun (WGS) entry which is preliminary data.</text>
</comment>
<evidence type="ECO:0000259" key="3">
    <source>
        <dbReference type="PROSITE" id="PS50222"/>
    </source>
</evidence>
<dbReference type="PANTHER" id="PTHR46504:SF2">
    <property type="entry name" value="TRNASE Z TRZ1"/>
    <property type="match status" value="1"/>
</dbReference>
<dbReference type="SUPFAM" id="SSF56281">
    <property type="entry name" value="Metallo-hydrolase/oxidoreductase"/>
    <property type="match status" value="1"/>
</dbReference>
<dbReference type="InterPro" id="IPR018247">
    <property type="entry name" value="EF_Hand_1_Ca_BS"/>
</dbReference>
<dbReference type="EMBL" id="JBGBPQ010000024">
    <property type="protein sequence ID" value="KAL1499858.1"/>
    <property type="molecule type" value="Genomic_DNA"/>
</dbReference>